<evidence type="ECO:0000313" key="2">
    <source>
        <dbReference type="Proteomes" id="UP001205560"/>
    </source>
</evidence>
<name>A0ABT2A9H6_9BURK</name>
<reference evidence="1 2" key="1">
    <citation type="submission" date="2022-08" db="EMBL/GenBank/DDBJ databases">
        <title>Reclassification of Massilia species as members of the genera Telluria, Duganella, Pseudoduganella, Mokoshia gen. nov. and Zemynaea gen. nov. using orthogonal and non-orthogonal genome-based approaches.</title>
        <authorList>
            <person name="Bowman J.P."/>
        </authorList>
    </citation>
    <scope>NUCLEOTIDE SEQUENCE [LARGE SCALE GENOMIC DNA]</scope>
    <source>
        <strain evidence="1 2">LMG 28164</strain>
    </source>
</reference>
<protein>
    <submittedName>
        <fullName evidence="1">Uncharacterized protein</fullName>
    </submittedName>
</protein>
<sequence length="85" mass="9687">MHTWHASEESDLPLWVLDLDDEMFSVDHRRLCVWADEFDGSWRWEIQTYEHGGIADCGTAVSQVDAMSEAETTARRLAGNFAAEL</sequence>
<accession>A0ABT2A9H6</accession>
<comment type="caution">
    <text evidence="1">The sequence shown here is derived from an EMBL/GenBank/DDBJ whole genome shotgun (WGS) entry which is preliminary data.</text>
</comment>
<dbReference type="Proteomes" id="UP001205560">
    <property type="component" value="Unassembled WGS sequence"/>
</dbReference>
<keyword evidence="2" id="KW-1185">Reference proteome</keyword>
<dbReference type="EMBL" id="JANUGX010000020">
    <property type="protein sequence ID" value="MCS0590858.1"/>
    <property type="molecule type" value="Genomic_DNA"/>
</dbReference>
<organism evidence="1 2">
    <name type="scientific">Massilia norwichensis</name>
    <dbReference type="NCBI Taxonomy" id="1442366"/>
    <lineage>
        <taxon>Bacteria</taxon>
        <taxon>Pseudomonadati</taxon>
        <taxon>Pseudomonadota</taxon>
        <taxon>Betaproteobacteria</taxon>
        <taxon>Burkholderiales</taxon>
        <taxon>Oxalobacteraceae</taxon>
        <taxon>Telluria group</taxon>
        <taxon>Massilia</taxon>
    </lineage>
</organism>
<evidence type="ECO:0000313" key="1">
    <source>
        <dbReference type="EMBL" id="MCS0590858.1"/>
    </source>
</evidence>
<gene>
    <name evidence="1" type="ORF">NX782_16840</name>
</gene>
<dbReference type="RefSeq" id="WP_258846630.1">
    <property type="nucleotide sequence ID" value="NZ_JANUGX010000020.1"/>
</dbReference>
<proteinExistence type="predicted"/>